<keyword evidence="1" id="KW-0175">Coiled coil</keyword>
<name>A0AAC9TYR4_9GAMM</name>
<feature type="coiled-coil region" evidence="1">
    <location>
        <begin position="52"/>
        <end position="80"/>
    </location>
</feature>
<dbReference type="EMBL" id="CP022272">
    <property type="protein sequence ID" value="ASJ95974.1"/>
    <property type="molecule type" value="Genomic_DNA"/>
</dbReference>
<dbReference type="RefSeq" id="WP_088904064.1">
    <property type="nucleotide sequence ID" value="NZ_CP022272.1"/>
</dbReference>
<reference evidence="2 3" key="1">
    <citation type="submission" date="2017-06" db="EMBL/GenBank/DDBJ databases">
        <title>Complete genome sequence of Shewanella marisflavi EP1 associated with anaerobic 2,4-dinitrotoluene reduction and salt tolerance.</title>
        <authorList>
            <person name="Huang J."/>
        </authorList>
    </citation>
    <scope>NUCLEOTIDE SEQUENCE [LARGE SCALE GENOMIC DNA]</scope>
    <source>
        <strain evidence="2 3">EP1</strain>
    </source>
</reference>
<organism evidence="2 3">
    <name type="scientific">Shewanella marisflavi</name>
    <dbReference type="NCBI Taxonomy" id="260364"/>
    <lineage>
        <taxon>Bacteria</taxon>
        <taxon>Pseudomonadati</taxon>
        <taxon>Pseudomonadota</taxon>
        <taxon>Gammaproteobacteria</taxon>
        <taxon>Alteromonadales</taxon>
        <taxon>Shewanellaceae</taxon>
        <taxon>Shewanella</taxon>
    </lineage>
</organism>
<accession>A0AAC9TYR4</accession>
<protein>
    <submittedName>
        <fullName evidence="2">Uncharacterized protein</fullName>
    </submittedName>
</protein>
<evidence type="ECO:0000313" key="3">
    <source>
        <dbReference type="Proteomes" id="UP000198233"/>
    </source>
</evidence>
<dbReference type="AlphaFoldDB" id="A0AAC9TYR4"/>
<dbReference type="Proteomes" id="UP000198233">
    <property type="component" value="Chromosome"/>
</dbReference>
<dbReference type="KEGG" id="smav:CFF01_04910"/>
<sequence length="80" mass="9008">MKMIVMLLALLILGFLYYQQLGKQPLLSEQTEAALEATQGAGPKVPTRPEEIADFEKEMNTLMQEEADKRAKALKEAQEQ</sequence>
<evidence type="ECO:0000256" key="1">
    <source>
        <dbReference type="SAM" id="Coils"/>
    </source>
</evidence>
<evidence type="ECO:0000313" key="2">
    <source>
        <dbReference type="EMBL" id="ASJ95974.1"/>
    </source>
</evidence>
<proteinExistence type="predicted"/>
<gene>
    <name evidence="2" type="ORF">CFF01_04910</name>
</gene>